<keyword evidence="1" id="KW-0808">Transferase</keyword>
<dbReference type="PROSITE" id="PS51099">
    <property type="entry name" value="PTS_EIIB_TYPE_2"/>
    <property type="match status" value="1"/>
</dbReference>
<dbReference type="InterPro" id="IPR036095">
    <property type="entry name" value="PTS_EIIB-like_sf"/>
</dbReference>
<sequence length="87" mass="9264">MKILVVCGNGLGSSLILEWNVNKALEALGKNAEVTHTDLASAKAEKADIYLGAADIVNELAKDNGTIVSIVNMMSIVEIKEKLEPLL</sequence>
<name>A0A2I0V3U3_9BACI</name>
<evidence type="ECO:0000259" key="2">
    <source>
        <dbReference type="PROSITE" id="PS51099"/>
    </source>
</evidence>
<accession>A0A2I0V3U3</accession>
<evidence type="ECO:0000256" key="1">
    <source>
        <dbReference type="ARBA" id="ARBA00022679"/>
    </source>
</evidence>
<dbReference type="AlphaFoldDB" id="A0A2I0V3U3"/>
<dbReference type="InterPro" id="IPR013011">
    <property type="entry name" value="PTS_EIIB_2"/>
</dbReference>
<evidence type="ECO:0000313" key="4">
    <source>
        <dbReference type="Proteomes" id="UP000234956"/>
    </source>
</evidence>
<dbReference type="SUPFAM" id="SSF52794">
    <property type="entry name" value="PTS system IIB component-like"/>
    <property type="match status" value="1"/>
</dbReference>
<dbReference type="Proteomes" id="UP000234956">
    <property type="component" value="Unassembled WGS sequence"/>
</dbReference>
<dbReference type="EMBL" id="PDFK01000001">
    <property type="protein sequence ID" value="PKU52956.1"/>
    <property type="molecule type" value="Genomic_DNA"/>
</dbReference>
<protein>
    <submittedName>
        <fullName evidence="3">PTS lactose transporter subunit IIB</fullName>
    </submittedName>
</protein>
<reference evidence="3 4" key="1">
    <citation type="submission" date="2017-10" db="EMBL/GenBank/DDBJ databases">
        <title>Draft genome of Lysinibacillus fusiformis strain Juneja, a laboratory-derived pathogen of Drosophila melanogaster.</title>
        <authorList>
            <person name="Smith B.R."/>
            <person name="Unckless R.L."/>
        </authorList>
    </citation>
    <scope>NUCLEOTIDE SEQUENCE [LARGE SCALE GENOMIC DNA]</scope>
    <source>
        <strain evidence="3 4">Juneja</strain>
    </source>
</reference>
<dbReference type="RefSeq" id="WP_058844267.1">
    <property type="nucleotide sequence ID" value="NZ_JAZBNI010000003.1"/>
</dbReference>
<dbReference type="GO" id="GO:0009401">
    <property type="term" value="P:phosphoenolpyruvate-dependent sugar phosphotransferase system"/>
    <property type="evidence" value="ECO:0007669"/>
    <property type="project" value="InterPro"/>
</dbReference>
<dbReference type="CDD" id="cd05563">
    <property type="entry name" value="PTS_IIB_ascorbate"/>
    <property type="match status" value="1"/>
</dbReference>
<dbReference type="GO" id="GO:0008982">
    <property type="term" value="F:protein-N(PI)-phosphohistidine-sugar phosphotransferase activity"/>
    <property type="evidence" value="ECO:0007669"/>
    <property type="project" value="InterPro"/>
</dbReference>
<dbReference type="InterPro" id="IPR003501">
    <property type="entry name" value="PTS_EIIB_2/3"/>
</dbReference>
<gene>
    <name evidence="3" type="ORF">CRI88_01105</name>
</gene>
<proteinExistence type="predicted"/>
<feature type="domain" description="PTS EIIB type-2" evidence="2">
    <location>
        <begin position="1"/>
        <end position="87"/>
    </location>
</feature>
<dbReference type="Gene3D" id="3.40.50.2300">
    <property type="match status" value="1"/>
</dbReference>
<comment type="caution">
    <text evidence="3">The sequence shown here is derived from an EMBL/GenBank/DDBJ whole genome shotgun (WGS) entry which is preliminary data.</text>
</comment>
<organism evidence="3 4">
    <name type="scientific">Lysinibacillus fusiformis</name>
    <dbReference type="NCBI Taxonomy" id="28031"/>
    <lineage>
        <taxon>Bacteria</taxon>
        <taxon>Bacillati</taxon>
        <taxon>Bacillota</taxon>
        <taxon>Bacilli</taxon>
        <taxon>Bacillales</taxon>
        <taxon>Bacillaceae</taxon>
        <taxon>Lysinibacillus</taxon>
    </lineage>
</organism>
<evidence type="ECO:0000313" key="3">
    <source>
        <dbReference type="EMBL" id="PKU52956.1"/>
    </source>
</evidence>
<dbReference type="Pfam" id="PF02302">
    <property type="entry name" value="PTS_IIB"/>
    <property type="match status" value="1"/>
</dbReference>